<dbReference type="FunFam" id="3.40.50.720:FF:000084">
    <property type="entry name" value="Short-chain dehydrogenase reductase"/>
    <property type="match status" value="1"/>
</dbReference>
<organism evidence="3 4">
    <name type="scientific">Pseudofrankia inefficax (strain DSM 45817 / CECT 9037 / DDB 130130 / EuI1c)</name>
    <name type="common">Frankia inefficax</name>
    <dbReference type="NCBI Taxonomy" id="298654"/>
    <lineage>
        <taxon>Bacteria</taxon>
        <taxon>Bacillati</taxon>
        <taxon>Actinomycetota</taxon>
        <taxon>Actinomycetes</taxon>
        <taxon>Frankiales</taxon>
        <taxon>Frankiaceae</taxon>
        <taxon>Pseudofrankia</taxon>
    </lineage>
</organism>
<dbReference type="EMBL" id="CP002299">
    <property type="protein sequence ID" value="ADP81243.1"/>
    <property type="molecule type" value="Genomic_DNA"/>
</dbReference>
<dbReference type="PANTHER" id="PTHR42760:SF40">
    <property type="entry name" value="3-OXOACYL-[ACYL-CARRIER-PROTEIN] REDUCTASE, CHLOROPLASTIC"/>
    <property type="match status" value="1"/>
</dbReference>
<dbReference type="PANTHER" id="PTHR42760">
    <property type="entry name" value="SHORT-CHAIN DEHYDROGENASES/REDUCTASES FAMILY MEMBER"/>
    <property type="match status" value="1"/>
</dbReference>
<dbReference type="SUPFAM" id="SSF51735">
    <property type="entry name" value="NAD(P)-binding Rossmann-fold domains"/>
    <property type="match status" value="1"/>
</dbReference>
<dbReference type="CDD" id="cd05233">
    <property type="entry name" value="SDR_c"/>
    <property type="match status" value="1"/>
</dbReference>
<dbReference type="Pfam" id="PF13561">
    <property type="entry name" value="adh_short_C2"/>
    <property type="match status" value="1"/>
</dbReference>
<evidence type="ECO:0000313" key="4">
    <source>
        <dbReference type="Proteomes" id="UP000002484"/>
    </source>
</evidence>
<dbReference type="GO" id="GO:0016616">
    <property type="term" value="F:oxidoreductase activity, acting on the CH-OH group of donors, NAD or NADP as acceptor"/>
    <property type="evidence" value="ECO:0007669"/>
    <property type="project" value="TreeGrafter"/>
</dbReference>
<dbReference type="PRINTS" id="PR00081">
    <property type="entry name" value="GDHRDH"/>
</dbReference>
<evidence type="ECO:0000256" key="1">
    <source>
        <dbReference type="ARBA" id="ARBA00006484"/>
    </source>
</evidence>
<dbReference type="PRINTS" id="PR00080">
    <property type="entry name" value="SDRFAMILY"/>
</dbReference>
<name>E3IU50_PSEI1</name>
<dbReference type="InterPro" id="IPR036291">
    <property type="entry name" value="NAD(P)-bd_dom_sf"/>
</dbReference>
<protein>
    <submittedName>
        <fullName evidence="3">Short-chain dehydrogenase/reductase SDR</fullName>
    </submittedName>
</protein>
<dbReference type="Proteomes" id="UP000002484">
    <property type="component" value="Chromosome"/>
</dbReference>
<comment type="similarity">
    <text evidence="1">Belongs to the short-chain dehydrogenases/reductases (SDR) family.</text>
</comment>
<keyword evidence="2" id="KW-0560">Oxidoreductase</keyword>
<dbReference type="STRING" id="298654.FraEuI1c_3230"/>
<dbReference type="RefSeq" id="WP_013424361.1">
    <property type="nucleotide sequence ID" value="NC_014666.1"/>
</dbReference>
<dbReference type="InParanoid" id="E3IU50"/>
<dbReference type="eggNOG" id="COG1028">
    <property type="taxonomic scope" value="Bacteria"/>
</dbReference>
<dbReference type="Gene3D" id="3.40.50.720">
    <property type="entry name" value="NAD(P)-binding Rossmann-like Domain"/>
    <property type="match status" value="1"/>
</dbReference>
<proteinExistence type="inferred from homology"/>
<dbReference type="InterPro" id="IPR002347">
    <property type="entry name" value="SDR_fam"/>
</dbReference>
<sequence length="254" mass="26111">MSDELAGKVAVITGATRGLGRAMAFAFAEAGATVVVASRKADACDGVAAEITAATGRAALPVPCHVGHWPACQALVETVVDRLGHLDVLVNNAGMSPLYPSLPEVTEDLYDKVLAVNLKGPFRLSVLAAEHMAGLPDGGSIVSVSSIAAGRPKAHELPYGIAKAGLHALSTGIAHAYGPKVRANVIMAGPFLTDVARSWDMAAFTERAQREIPLQRAGRPEEIVGAALYLAGPASSFTSGAVLKVDGGLLWSPS</sequence>
<accession>E3IU50</accession>
<dbReference type="AlphaFoldDB" id="E3IU50"/>
<dbReference type="PROSITE" id="PS00061">
    <property type="entry name" value="ADH_SHORT"/>
    <property type="match status" value="1"/>
</dbReference>
<dbReference type="KEGG" id="fri:FraEuI1c_3230"/>
<evidence type="ECO:0000313" key="3">
    <source>
        <dbReference type="EMBL" id="ADP81243.1"/>
    </source>
</evidence>
<reference evidence="3 4" key="1">
    <citation type="submission" date="2010-10" db="EMBL/GenBank/DDBJ databases">
        <title>Complete sequence of Frankia sp. EuI1c.</title>
        <authorList>
            <consortium name="US DOE Joint Genome Institute"/>
            <person name="Lucas S."/>
            <person name="Copeland A."/>
            <person name="Lapidus A."/>
            <person name="Cheng J.-F."/>
            <person name="Bruce D."/>
            <person name="Goodwin L."/>
            <person name="Pitluck S."/>
            <person name="Chertkov O."/>
            <person name="Detter J.C."/>
            <person name="Han C."/>
            <person name="Tapia R."/>
            <person name="Land M."/>
            <person name="Hauser L."/>
            <person name="Jeffries C."/>
            <person name="Kyrpides N."/>
            <person name="Ivanova N."/>
            <person name="Mikhailova N."/>
            <person name="Beauchemin N."/>
            <person name="Sen A."/>
            <person name="Sur S.A."/>
            <person name="Gtari M."/>
            <person name="Wall L."/>
            <person name="Tisa L."/>
            <person name="Woyke T."/>
        </authorList>
    </citation>
    <scope>NUCLEOTIDE SEQUENCE [LARGE SCALE GENOMIC DNA]</scope>
    <source>
        <strain evidence="4">DSM 45817 / CECT 9037 / EuI1c</strain>
    </source>
</reference>
<dbReference type="OrthoDB" id="286404at2"/>
<dbReference type="HOGENOM" id="CLU_010194_4_1_11"/>
<keyword evidence="4" id="KW-1185">Reference proteome</keyword>
<dbReference type="InterPro" id="IPR020904">
    <property type="entry name" value="Sc_DH/Rdtase_CS"/>
</dbReference>
<evidence type="ECO:0000256" key="2">
    <source>
        <dbReference type="ARBA" id="ARBA00023002"/>
    </source>
</evidence>
<dbReference type="GO" id="GO:0030497">
    <property type="term" value="P:fatty acid elongation"/>
    <property type="evidence" value="ECO:0007669"/>
    <property type="project" value="TreeGrafter"/>
</dbReference>
<gene>
    <name evidence="3" type="ordered locus">FraEuI1c_3230</name>
</gene>